<dbReference type="GO" id="GO:0009341">
    <property type="term" value="C:beta-galactosidase complex"/>
    <property type="evidence" value="ECO:0007669"/>
    <property type="project" value="InterPro"/>
</dbReference>
<evidence type="ECO:0000256" key="2">
    <source>
        <dbReference type="ARBA" id="ARBA00007401"/>
    </source>
</evidence>
<dbReference type="InterPro" id="IPR011013">
    <property type="entry name" value="Gal_mutarotase_sf_dom"/>
</dbReference>
<evidence type="ECO:0000313" key="11">
    <source>
        <dbReference type="Proteomes" id="UP001220509"/>
    </source>
</evidence>
<name>A0AAX3M3T7_9BACL</name>
<protein>
    <recommendedName>
        <fullName evidence="4 8">Beta-galactosidase</fullName>
        <ecNumber evidence="3 8">3.2.1.23</ecNumber>
    </recommendedName>
    <alternativeName>
        <fullName evidence="7 8">Lactase</fullName>
    </alternativeName>
</protein>
<proteinExistence type="inferred from homology"/>
<dbReference type="SUPFAM" id="SSF51445">
    <property type="entry name" value="(Trans)glycosidases"/>
    <property type="match status" value="1"/>
</dbReference>
<dbReference type="RefSeq" id="WP_273615100.1">
    <property type="nucleotide sequence ID" value="NZ_CP117416.1"/>
</dbReference>
<dbReference type="PROSITE" id="PS00719">
    <property type="entry name" value="GLYCOSYL_HYDROL_F2_1"/>
    <property type="match status" value="1"/>
</dbReference>
<dbReference type="Gene3D" id="2.60.40.10">
    <property type="entry name" value="Immunoglobulins"/>
    <property type="match status" value="2"/>
</dbReference>
<dbReference type="InterPro" id="IPR017853">
    <property type="entry name" value="GH"/>
</dbReference>
<sequence length="1036" mass="119081">MNTTIPSYWKDLNVLQVNREPARSYYIPYADIPSAHTRQRGKSPFYQSLNGGWQFRYYGTVRDVEPAFFMPEYDVHAWDSLLVPSCWQTNGYDQQHYTNLSYPFPCDPPFIPDQNPAGAYVKEIRLQQGWQERESYIAFEGVQSCMYLWINGQFVGYSQGSRMPAEFHVTPYLQEGVNRIAVLVLKWCDGSYLEDQDMWRYNGIFRDVYLLTRDSQHIRDVFVQQSLDYDYDHYHQARLDIQLECSTLVTTNEHLEVQAILLAPDGSELLTTTALIDQTATVTMEITHPILWNAESPALYTLYIKSGQEVLRFAVGLRQIEITEDGVFQINKQPLKLKGVNRHDSHPELGQTIPLQHMLTDLQLMKQHNINTIRTSHYPNDPKFMEYCDEYGFYVIDEVDLECHGIGIPEDFADGAFHQLSVNPDWKESFVERAVRLIERDKNFSSVIMWSMGNESGYDINHIAMARWTRERDPSRPVHYEGAAPIYKGHEDVSVLDVESRMYTSPAEIIAYASDNNNTKPLFLCEYSHAMGNGPGDLKQYWDAIYAYPKLMGGCVWEWVDHGIAQVSANGQSYYAYGGDFGDKPNDGHFCIDGLVSPDRKPHAGLLELKQIMAPVRIESLITVEGNTRSAIGNQFSITNLYDFTDVSHLVLHWKIEDEGLLIEQGTILMPAIAPQHSATITVPTSALQYNTHPLRYLTFSVLTNTEQVWAPIGYEIAFAQFHIPVDPVAITEFSTKNDSEYHLLVDHPLQTNESYGRLVIEGIDFRYVYDLERGQFTEWSKSGVPLLQQPTAFTIWRAPIDNDMHIKEKWLDNGYDHLATKVYNSHWSCVAEQSVIITTSFSLSSYSQYPVLRGEAWWTIQSDGRLEFKVKVSVLDTAPFLPRFGLLLAMPAGTEYIDYFGRGPHESYIDKHHSTRFGKYKKTVDDLFYHYIMPQENGSRFETQWMSATQAMGAGLYFTGSQPFSFNASHYTTTDIMQAKHTYELIRRPETFIHLDYKMSGVGSNSCGPQLAEKYQLQEKEFVFDMQIMPFFKEV</sequence>
<dbReference type="PANTHER" id="PTHR46323:SF2">
    <property type="entry name" value="BETA-GALACTOSIDASE"/>
    <property type="match status" value="1"/>
</dbReference>
<reference evidence="10 11" key="1">
    <citation type="submission" date="2023-02" db="EMBL/GenBank/DDBJ databases">
        <title>Genome sequence of Paenibacillus kyungheensis KACC 18744.</title>
        <authorList>
            <person name="Kim S."/>
            <person name="Heo J."/>
            <person name="Kwon S.-W."/>
        </authorList>
    </citation>
    <scope>NUCLEOTIDE SEQUENCE [LARGE SCALE GENOMIC DNA]</scope>
    <source>
        <strain evidence="10 11">KACC 18744</strain>
    </source>
</reference>
<keyword evidence="5 8" id="KW-0378">Hydrolase</keyword>
<evidence type="ECO:0000256" key="5">
    <source>
        <dbReference type="ARBA" id="ARBA00022801"/>
    </source>
</evidence>
<dbReference type="SUPFAM" id="SSF49303">
    <property type="entry name" value="beta-Galactosidase/glucuronidase domain"/>
    <property type="match status" value="2"/>
</dbReference>
<dbReference type="InterPro" id="IPR036156">
    <property type="entry name" value="Beta-gal/glucu_dom_sf"/>
</dbReference>
<dbReference type="InterPro" id="IPR006101">
    <property type="entry name" value="Glyco_hydro_2"/>
</dbReference>
<gene>
    <name evidence="10" type="ORF">PQ456_04715</name>
</gene>
<dbReference type="Pfam" id="PF02836">
    <property type="entry name" value="Glyco_hydro_2_C"/>
    <property type="match status" value="1"/>
</dbReference>
<dbReference type="SUPFAM" id="SSF74650">
    <property type="entry name" value="Galactose mutarotase-like"/>
    <property type="match status" value="1"/>
</dbReference>
<dbReference type="EMBL" id="CP117416">
    <property type="protein sequence ID" value="WCT56831.1"/>
    <property type="molecule type" value="Genomic_DNA"/>
</dbReference>
<comment type="similarity">
    <text evidence="2 8">Belongs to the glycosyl hydrolase 2 family.</text>
</comment>
<dbReference type="EC" id="3.2.1.23" evidence="3 8"/>
<dbReference type="AlphaFoldDB" id="A0AAX3M3T7"/>
<dbReference type="Pfam" id="PF16353">
    <property type="entry name" value="LacZ_4"/>
    <property type="match status" value="1"/>
</dbReference>
<accession>A0AAX3M3T7</accession>
<dbReference type="Gene3D" id="2.60.120.260">
    <property type="entry name" value="Galactose-binding domain-like"/>
    <property type="match status" value="1"/>
</dbReference>
<dbReference type="GO" id="GO:0005990">
    <property type="term" value="P:lactose catabolic process"/>
    <property type="evidence" value="ECO:0007669"/>
    <property type="project" value="TreeGrafter"/>
</dbReference>
<dbReference type="SUPFAM" id="SSF49785">
    <property type="entry name" value="Galactose-binding domain-like"/>
    <property type="match status" value="1"/>
</dbReference>
<dbReference type="Gene3D" id="2.70.98.10">
    <property type="match status" value="1"/>
</dbReference>
<feature type="domain" description="Beta galactosidase small chain/" evidence="9">
    <location>
        <begin position="760"/>
        <end position="1030"/>
    </location>
</feature>
<organism evidence="10 11">
    <name type="scientific">Paenibacillus kyungheensis</name>
    <dbReference type="NCBI Taxonomy" id="1452732"/>
    <lineage>
        <taxon>Bacteria</taxon>
        <taxon>Bacillati</taxon>
        <taxon>Bacillota</taxon>
        <taxon>Bacilli</taxon>
        <taxon>Bacillales</taxon>
        <taxon>Paenibacillaceae</taxon>
        <taxon>Paenibacillus</taxon>
    </lineage>
</organism>
<evidence type="ECO:0000313" key="10">
    <source>
        <dbReference type="EMBL" id="WCT56831.1"/>
    </source>
</evidence>
<evidence type="ECO:0000256" key="7">
    <source>
        <dbReference type="ARBA" id="ARBA00032230"/>
    </source>
</evidence>
<evidence type="ECO:0000259" key="9">
    <source>
        <dbReference type="SMART" id="SM01038"/>
    </source>
</evidence>
<dbReference type="SMART" id="SM01038">
    <property type="entry name" value="Bgal_small_N"/>
    <property type="match status" value="1"/>
</dbReference>
<dbReference type="InterPro" id="IPR014718">
    <property type="entry name" value="GH-type_carb-bd"/>
</dbReference>
<evidence type="ECO:0000256" key="8">
    <source>
        <dbReference type="RuleBase" id="RU361154"/>
    </source>
</evidence>
<dbReference type="GO" id="GO:0030246">
    <property type="term" value="F:carbohydrate binding"/>
    <property type="evidence" value="ECO:0007669"/>
    <property type="project" value="InterPro"/>
</dbReference>
<dbReference type="InterPro" id="IPR008979">
    <property type="entry name" value="Galactose-bd-like_sf"/>
</dbReference>
<evidence type="ECO:0000256" key="4">
    <source>
        <dbReference type="ARBA" id="ARBA00013303"/>
    </source>
</evidence>
<dbReference type="InterPro" id="IPR006103">
    <property type="entry name" value="Glyco_hydro_2_cat"/>
</dbReference>
<dbReference type="InterPro" id="IPR032312">
    <property type="entry name" value="LacZ_4"/>
</dbReference>
<dbReference type="InterPro" id="IPR023230">
    <property type="entry name" value="Glyco_hydro_2_CS"/>
</dbReference>
<dbReference type="Pfam" id="PF02837">
    <property type="entry name" value="Glyco_hydro_2_N"/>
    <property type="match status" value="1"/>
</dbReference>
<dbReference type="GO" id="GO:0004565">
    <property type="term" value="F:beta-galactosidase activity"/>
    <property type="evidence" value="ECO:0007669"/>
    <property type="project" value="UniProtKB-EC"/>
</dbReference>
<dbReference type="Proteomes" id="UP001220509">
    <property type="component" value="Chromosome"/>
</dbReference>
<dbReference type="Pfam" id="PF00703">
    <property type="entry name" value="Glyco_hydro_2"/>
    <property type="match status" value="1"/>
</dbReference>
<dbReference type="FunFam" id="3.20.20.80:FF:000018">
    <property type="entry name" value="Beta-galactosidase"/>
    <property type="match status" value="1"/>
</dbReference>
<dbReference type="Pfam" id="PF02929">
    <property type="entry name" value="Bgal_small_N"/>
    <property type="match status" value="1"/>
</dbReference>
<evidence type="ECO:0000256" key="6">
    <source>
        <dbReference type="ARBA" id="ARBA00023295"/>
    </source>
</evidence>
<dbReference type="PRINTS" id="PR00132">
    <property type="entry name" value="GLHYDRLASE2"/>
</dbReference>
<dbReference type="InterPro" id="IPR006102">
    <property type="entry name" value="Ig-like_GH2"/>
</dbReference>
<dbReference type="InterPro" id="IPR050347">
    <property type="entry name" value="Bact_Beta-galactosidase"/>
</dbReference>
<keyword evidence="6 8" id="KW-0326">Glycosidase</keyword>
<dbReference type="Gene3D" id="3.20.20.80">
    <property type="entry name" value="Glycosidases"/>
    <property type="match status" value="1"/>
</dbReference>
<dbReference type="PANTHER" id="PTHR46323">
    <property type="entry name" value="BETA-GALACTOSIDASE"/>
    <property type="match status" value="1"/>
</dbReference>
<dbReference type="InterPro" id="IPR004199">
    <property type="entry name" value="B-gal_small/dom_5"/>
</dbReference>
<dbReference type="InterPro" id="IPR006104">
    <property type="entry name" value="Glyco_hydro_2_N"/>
</dbReference>
<comment type="catalytic activity">
    <reaction evidence="1 8">
        <text>Hydrolysis of terminal non-reducing beta-D-galactose residues in beta-D-galactosides.</text>
        <dbReference type="EC" id="3.2.1.23"/>
    </reaction>
</comment>
<evidence type="ECO:0000256" key="3">
    <source>
        <dbReference type="ARBA" id="ARBA00012756"/>
    </source>
</evidence>
<keyword evidence="11" id="KW-1185">Reference proteome</keyword>
<dbReference type="InterPro" id="IPR013783">
    <property type="entry name" value="Ig-like_fold"/>
</dbReference>
<dbReference type="KEGG" id="pka:PQ456_04715"/>
<evidence type="ECO:0000256" key="1">
    <source>
        <dbReference type="ARBA" id="ARBA00001412"/>
    </source>
</evidence>